<dbReference type="EMBL" id="LVEO01000010">
    <property type="protein sequence ID" value="OCB72837.1"/>
    <property type="molecule type" value="Genomic_DNA"/>
</dbReference>
<reference evidence="5" key="1">
    <citation type="submission" date="2016-03" db="EMBL/GenBank/DDBJ databases">
        <title>Draft genome sequence of Paenibacillus glacialis DSM 22343.</title>
        <authorList>
            <person name="Shin S.-K."/>
            <person name="Yi H."/>
        </authorList>
    </citation>
    <scope>NUCLEOTIDE SEQUENCE [LARGE SCALE GENOMIC DNA]</scope>
    <source>
        <strain evidence="5">NBRC 105008</strain>
    </source>
</reference>
<dbReference type="Proteomes" id="UP000321579">
    <property type="component" value="Unassembled WGS sequence"/>
</dbReference>
<dbReference type="RefSeq" id="WP_066325877.1">
    <property type="nucleotide sequence ID" value="NZ_BJVF01000006.1"/>
</dbReference>
<dbReference type="Pfam" id="PF13521">
    <property type="entry name" value="AAA_28"/>
    <property type="match status" value="1"/>
</dbReference>
<keyword evidence="6" id="KW-1185">Reference proteome</keyword>
<evidence type="ECO:0000313" key="2">
    <source>
        <dbReference type="EMBL" id="GEL11846.1"/>
    </source>
</evidence>
<feature type="domain" description="NadR/Ttd14 AAA" evidence="1">
    <location>
        <begin position="16"/>
        <end position="176"/>
    </location>
</feature>
<dbReference type="SUPFAM" id="SSF52540">
    <property type="entry name" value="P-loop containing nucleoside triphosphate hydrolases"/>
    <property type="match status" value="1"/>
</dbReference>
<comment type="caution">
    <text evidence="3">The sequence shown here is derived from an EMBL/GenBank/DDBJ whole genome shotgun (WGS) entry which is preliminary data.</text>
</comment>
<dbReference type="EMBL" id="FNEO01000007">
    <property type="protein sequence ID" value="SDJ79276.1"/>
    <property type="molecule type" value="Genomic_DNA"/>
</dbReference>
<dbReference type="STRING" id="551990.SAMN05192550_2776"/>
<dbReference type="AlphaFoldDB" id="A0A1B9DT08"/>
<protein>
    <submittedName>
        <fullName evidence="2 4">ATPase</fullName>
    </submittedName>
</protein>
<evidence type="ECO:0000313" key="4">
    <source>
        <dbReference type="EMBL" id="SDJ79276.1"/>
    </source>
</evidence>
<reference evidence="3" key="2">
    <citation type="submission" date="2016-03" db="EMBL/GenBank/DDBJ databases">
        <authorList>
            <person name="Ploux O."/>
        </authorList>
    </citation>
    <scope>NUCLEOTIDE SEQUENCE</scope>
    <source>
        <strain evidence="3">NBRC 105008</strain>
    </source>
</reference>
<evidence type="ECO:0000313" key="5">
    <source>
        <dbReference type="Proteomes" id="UP000093226"/>
    </source>
</evidence>
<evidence type="ECO:0000313" key="3">
    <source>
        <dbReference type="EMBL" id="OCB72837.1"/>
    </source>
</evidence>
<sequence>MEISSINNSIKQTNWYVITGGPSSGKTTTVNLLREKGYITTMEHARHFIDTQRLKGKTIEEVRSNQREFQLGVLEMQIEQENEISPEVLVFLDRAIPDALAYYRYLNLEIDAKLTEALGKVSYKKVFILDCLPMVNDYARIEDSIAQKKIHTLITEVYESLPFPIVHVPVLPPEERVRFILDNL</sequence>
<dbReference type="Gene3D" id="3.40.50.300">
    <property type="entry name" value="P-loop containing nucleotide triphosphate hydrolases"/>
    <property type="match status" value="1"/>
</dbReference>
<evidence type="ECO:0000313" key="6">
    <source>
        <dbReference type="Proteomes" id="UP000182367"/>
    </source>
</evidence>
<dbReference type="OrthoDB" id="5638848at2"/>
<evidence type="ECO:0000259" key="1">
    <source>
        <dbReference type="Pfam" id="PF13521"/>
    </source>
</evidence>
<dbReference type="EMBL" id="BJVF01000006">
    <property type="protein sequence ID" value="GEL11846.1"/>
    <property type="molecule type" value="Genomic_DNA"/>
</dbReference>
<proteinExistence type="predicted"/>
<dbReference type="Proteomes" id="UP000093226">
    <property type="component" value="Unassembled WGS sequence"/>
</dbReference>
<reference evidence="2 7" key="4">
    <citation type="submission" date="2019-07" db="EMBL/GenBank/DDBJ databases">
        <title>Whole genome shotgun sequence of Flavobacterium glycines NBRC 105008.</title>
        <authorList>
            <person name="Hosoyama A."/>
            <person name="Uohara A."/>
            <person name="Ohji S."/>
            <person name="Ichikawa N."/>
        </authorList>
    </citation>
    <scope>NUCLEOTIDE SEQUENCE [LARGE SCALE GENOMIC DNA]</scope>
    <source>
        <strain evidence="2 7">NBRC 105008</strain>
    </source>
</reference>
<reference evidence="4 6" key="3">
    <citation type="submission" date="2016-10" db="EMBL/GenBank/DDBJ databases">
        <authorList>
            <person name="Varghese N."/>
            <person name="Submissions S."/>
        </authorList>
    </citation>
    <scope>NUCLEOTIDE SEQUENCE [LARGE SCALE GENOMIC DNA]</scope>
    <source>
        <strain evidence="4 6">Gm-149</strain>
    </source>
</reference>
<name>A0A1B9DT08_9FLAO</name>
<evidence type="ECO:0000313" key="7">
    <source>
        <dbReference type="Proteomes" id="UP000321579"/>
    </source>
</evidence>
<accession>A0A1B9DT08</accession>
<dbReference type="InterPro" id="IPR027417">
    <property type="entry name" value="P-loop_NTPase"/>
</dbReference>
<dbReference type="Proteomes" id="UP000182367">
    <property type="component" value="Unassembled WGS sequence"/>
</dbReference>
<gene>
    <name evidence="3" type="ORF">FBGL_04785</name>
    <name evidence="2" type="ORF">FGL01_25850</name>
    <name evidence="4" type="ORF">SAMN05192550_2776</name>
</gene>
<organism evidence="3 5">
    <name type="scientific">Flavobacterium glycines</name>
    <dbReference type="NCBI Taxonomy" id="551990"/>
    <lineage>
        <taxon>Bacteria</taxon>
        <taxon>Pseudomonadati</taxon>
        <taxon>Bacteroidota</taxon>
        <taxon>Flavobacteriia</taxon>
        <taxon>Flavobacteriales</taxon>
        <taxon>Flavobacteriaceae</taxon>
        <taxon>Flavobacterium</taxon>
    </lineage>
</organism>
<dbReference type="InterPro" id="IPR038727">
    <property type="entry name" value="NadR/Ttd14_AAA_dom"/>
</dbReference>